<organism evidence="3 4">
    <name type="scientific">Pleionea litopenaei</name>
    <dbReference type="NCBI Taxonomy" id="3070815"/>
    <lineage>
        <taxon>Bacteria</taxon>
        <taxon>Pseudomonadati</taxon>
        <taxon>Pseudomonadota</taxon>
        <taxon>Gammaproteobacteria</taxon>
        <taxon>Oceanospirillales</taxon>
        <taxon>Pleioneaceae</taxon>
        <taxon>Pleionea</taxon>
    </lineage>
</organism>
<dbReference type="SUPFAM" id="SSF53474">
    <property type="entry name" value="alpha/beta-Hydrolases"/>
    <property type="match status" value="1"/>
</dbReference>
<evidence type="ECO:0000256" key="1">
    <source>
        <dbReference type="ARBA" id="ARBA00022801"/>
    </source>
</evidence>
<dbReference type="InterPro" id="IPR022742">
    <property type="entry name" value="Hydrolase_4"/>
</dbReference>
<proteinExistence type="predicted"/>
<dbReference type="Proteomes" id="UP001239782">
    <property type="component" value="Chromosome"/>
</dbReference>
<dbReference type="PROSITE" id="PS00708">
    <property type="entry name" value="PRO_ENDOPEP_SER"/>
    <property type="match status" value="1"/>
</dbReference>
<dbReference type="Pfam" id="PF12146">
    <property type="entry name" value="Hydrolase_4"/>
    <property type="match status" value="1"/>
</dbReference>
<dbReference type="InterPro" id="IPR002471">
    <property type="entry name" value="Pept_S9_AS"/>
</dbReference>
<reference evidence="3 4" key="1">
    <citation type="submission" date="2023-08" db="EMBL/GenBank/DDBJ databases">
        <title>Pleionea litopenaei sp. nov., isolated from stomach of juvenile Litopenaeus vannamei.</title>
        <authorList>
            <person name="Rho A.M."/>
            <person name="Hwang C.Y."/>
        </authorList>
    </citation>
    <scope>NUCLEOTIDE SEQUENCE [LARGE SCALE GENOMIC DNA]</scope>
    <source>
        <strain evidence="3 4">HL-JVS1</strain>
    </source>
</reference>
<evidence type="ECO:0000313" key="3">
    <source>
        <dbReference type="EMBL" id="WMS87827.1"/>
    </source>
</evidence>
<dbReference type="RefSeq" id="WP_309202985.1">
    <property type="nucleotide sequence ID" value="NZ_CP133548.1"/>
</dbReference>
<dbReference type="EMBL" id="CP133548">
    <property type="protein sequence ID" value="WMS87827.1"/>
    <property type="molecule type" value="Genomic_DNA"/>
</dbReference>
<gene>
    <name evidence="3" type="ORF">Q9312_02605</name>
</gene>
<dbReference type="PANTHER" id="PTHR43265:SF1">
    <property type="entry name" value="ESTERASE ESTD"/>
    <property type="match status" value="1"/>
</dbReference>
<dbReference type="InterPro" id="IPR053145">
    <property type="entry name" value="AB_hydrolase_Est10"/>
</dbReference>
<dbReference type="GO" id="GO:0006508">
    <property type="term" value="P:proteolysis"/>
    <property type="evidence" value="ECO:0007669"/>
    <property type="project" value="InterPro"/>
</dbReference>
<dbReference type="AlphaFoldDB" id="A0AA51RUH0"/>
<sequence length="454" mass="51085">MGIKSKLLFVGLVAAGAYFYLSDDREPPADTRFNDAYRLEDGSVVSISASTPERVRVRHIDSGEIQAYYHYGKPEFEVTNGFSNKAVVAKGHFTLNKEGQVTGAVINENGSLKNVERLALTHEELYFQNKDISLRGKLTLPEGKGPFPVVVLIHGSESYSAVDYYSLTYMLAANGIAGFKFDKRGTGLSEGEYTQHFPTLASDVRSAIEVLKHHSEIDPERINLAGFSQGGWIAPLVAKNTNVRSILVGFGTVVKLEREDRWGYVKRLEEHGFGPAEVAKADEFNELLRLLIEAPTDEAWNELFKLTQSYKMEAWFKSVSGSDSMLGQVVEQLLSAKADYIPNWAWKSYFEYRTKGSGDNFNGTYDPMKTMKSINTPSIWLMAGEDSSLPTPETVTLLDSLIQMEKPVSYKVYEGAEHGNIVFTKNENHEKEYIKYVDTYFTDIIEWFKKQNDL</sequence>
<dbReference type="KEGG" id="plei:Q9312_02605"/>
<name>A0AA51RUH0_9GAMM</name>
<dbReference type="GO" id="GO:0004252">
    <property type="term" value="F:serine-type endopeptidase activity"/>
    <property type="evidence" value="ECO:0007669"/>
    <property type="project" value="InterPro"/>
</dbReference>
<evidence type="ECO:0000259" key="2">
    <source>
        <dbReference type="Pfam" id="PF12146"/>
    </source>
</evidence>
<dbReference type="Gene3D" id="3.40.50.1820">
    <property type="entry name" value="alpha/beta hydrolase"/>
    <property type="match status" value="1"/>
</dbReference>
<keyword evidence="4" id="KW-1185">Reference proteome</keyword>
<evidence type="ECO:0000313" key="4">
    <source>
        <dbReference type="Proteomes" id="UP001239782"/>
    </source>
</evidence>
<dbReference type="InterPro" id="IPR029058">
    <property type="entry name" value="AB_hydrolase_fold"/>
</dbReference>
<dbReference type="PANTHER" id="PTHR43265">
    <property type="entry name" value="ESTERASE ESTD"/>
    <property type="match status" value="1"/>
</dbReference>
<protein>
    <submittedName>
        <fullName evidence="3">Alpha/beta fold hydrolase</fullName>
    </submittedName>
</protein>
<accession>A0AA51RUH0</accession>
<keyword evidence="1 3" id="KW-0378">Hydrolase</keyword>
<feature type="domain" description="Serine aminopeptidase S33" evidence="2">
    <location>
        <begin position="148"/>
        <end position="256"/>
    </location>
</feature>
<dbReference type="GO" id="GO:0052689">
    <property type="term" value="F:carboxylic ester hydrolase activity"/>
    <property type="evidence" value="ECO:0007669"/>
    <property type="project" value="TreeGrafter"/>
</dbReference>